<dbReference type="GO" id="GO:0005759">
    <property type="term" value="C:mitochondrial matrix"/>
    <property type="evidence" value="ECO:0007669"/>
    <property type="project" value="UniProtKB-SubCell"/>
</dbReference>
<evidence type="ECO:0000256" key="8">
    <source>
        <dbReference type="ARBA" id="ARBA00023128"/>
    </source>
</evidence>
<dbReference type="InterPro" id="IPR001753">
    <property type="entry name" value="Enoyl-CoA_hydra/iso"/>
</dbReference>
<evidence type="ECO:0000256" key="11">
    <source>
        <dbReference type="ARBA" id="ARBA00051293"/>
    </source>
</evidence>
<evidence type="ECO:0000256" key="5">
    <source>
        <dbReference type="ARBA" id="ARBA00022946"/>
    </source>
</evidence>
<dbReference type="PANTHER" id="PTHR11941">
    <property type="entry name" value="ENOYL-COA HYDRATASE-RELATED"/>
    <property type="match status" value="1"/>
</dbReference>
<dbReference type="SUPFAM" id="SSF52096">
    <property type="entry name" value="ClpP/crotonase"/>
    <property type="match status" value="1"/>
</dbReference>
<evidence type="ECO:0000313" key="17">
    <source>
        <dbReference type="EMBL" id="KAL0271002.1"/>
    </source>
</evidence>
<comment type="caution">
    <text evidence="17">The sequence shown here is derived from an EMBL/GenBank/DDBJ whole genome shotgun (WGS) entry which is preliminary data.</text>
</comment>
<comment type="catalytic activity">
    <reaction evidence="13">
        <text>(3Z)-octenoyl-CoA = (2E)-octenoyl-CoA</text>
        <dbReference type="Rhea" id="RHEA:46044"/>
        <dbReference type="ChEBI" id="CHEBI:62242"/>
        <dbReference type="ChEBI" id="CHEBI:85640"/>
    </reaction>
    <physiologicalReaction direction="left-to-right" evidence="13">
        <dbReference type="Rhea" id="RHEA:46045"/>
    </physiologicalReaction>
</comment>
<comment type="function">
    <text evidence="14">Key enzyme of fatty acid beta-oxidation. Able to isomerize both 3-cis (3Z) and 3-trans (3E) double bonds into the 2-trans (2E) form in a range of enoyl-CoA species, with a preference for (3Z)-enoyl-CoAs over (3E)-enoyl-CoAs. The catalytic efficiency of this enzyme is not affected by the fatty acyl chain length.</text>
</comment>
<dbReference type="PANTHER" id="PTHR11941:SF45">
    <property type="entry name" value="ENOYL-COA DELTA ISOMERASE 1, MITOCHONDRIAL"/>
    <property type="match status" value="1"/>
</dbReference>
<dbReference type="Pfam" id="PF00378">
    <property type="entry name" value="ECH_1"/>
    <property type="match status" value="1"/>
</dbReference>
<evidence type="ECO:0000256" key="3">
    <source>
        <dbReference type="ARBA" id="ARBA00011233"/>
    </source>
</evidence>
<evidence type="ECO:0000256" key="6">
    <source>
        <dbReference type="ARBA" id="ARBA00022990"/>
    </source>
</evidence>
<comment type="subcellular location">
    <subcellularLocation>
        <location evidence="1">Mitochondrion matrix</location>
    </subcellularLocation>
</comment>
<dbReference type="CDD" id="cd06558">
    <property type="entry name" value="crotonase-like"/>
    <property type="match status" value="1"/>
</dbReference>
<comment type="subunit">
    <text evidence="3">Homotrimer.</text>
</comment>
<dbReference type="EMBL" id="JARGDH010000004">
    <property type="protein sequence ID" value="KAL0271002.1"/>
    <property type="molecule type" value="Genomic_DNA"/>
</dbReference>
<dbReference type="InterPro" id="IPR029045">
    <property type="entry name" value="ClpP/crotonase-like_dom_sf"/>
</dbReference>
<keyword evidence="8" id="KW-0496">Mitochondrion</keyword>
<keyword evidence="4" id="KW-0276">Fatty acid metabolism</keyword>
<evidence type="ECO:0000256" key="1">
    <source>
        <dbReference type="ARBA" id="ARBA00004305"/>
    </source>
</evidence>
<dbReference type="FunFam" id="3.90.226.10:FF:000034">
    <property type="entry name" value="Enoyl-CoA delta isomerase 1"/>
    <property type="match status" value="1"/>
</dbReference>
<proteinExistence type="predicted"/>
<protein>
    <recommendedName>
        <fullName evidence="15">Enoyl-CoA delta isomerase 1, mitochondrial</fullName>
    </recommendedName>
    <alternativeName>
        <fullName evidence="16">3,2-trans-enoyl-CoA isomerase</fullName>
    </alternativeName>
</protein>
<evidence type="ECO:0000256" key="13">
    <source>
        <dbReference type="ARBA" id="ARBA00052542"/>
    </source>
</evidence>
<evidence type="ECO:0000256" key="4">
    <source>
        <dbReference type="ARBA" id="ARBA00022832"/>
    </source>
</evidence>
<dbReference type="GO" id="GO:0006635">
    <property type="term" value="P:fatty acid beta-oxidation"/>
    <property type="evidence" value="ECO:0007669"/>
    <property type="project" value="TreeGrafter"/>
</dbReference>
<evidence type="ECO:0000256" key="15">
    <source>
        <dbReference type="ARBA" id="ARBA00068317"/>
    </source>
</evidence>
<dbReference type="AlphaFoldDB" id="A0AAW2HMH3"/>
<evidence type="ECO:0000256" key="7">
    <source>
        <dbReference type="ARBA" id="ARBA00023098"/>
    </source>
</evidence>
<name>A0AAW2HMH3_9NEOP</name>
<dbReference type="Gene3D" id="6.10.250.170">
    <property type="match status" value="1"/>
</dbReference>
<keyword evidence="7" id="KW-0443">Lipid metabolism</keyword>
<accession>A0AAW2HMH3</accession>
<keyword evidence="6" id="KW-0007">Acetylation</keyword>
<keyword evidence="5" id="KW-0809">Transit peptide</keyword>
<comment type="catalytic activity">
    <reaction evidence="11">
        <text>(2E)-tetradecenoyl-CoA = (3Z)-tetradecenoyl-CoA</text>
        <dbReference type="Rhea" id="RHEA:29847"/>
        <dbReference type="ChEBI" id="CHEBI:61405"/>
        <dbReference type="ChEBI" id="CHEBI:61968"/>
    </reaction>
    <physiologicalReaction direction="right-to-left" evidence="11">
        <dbReference type="Rhea" id="RHEA:29849"/>
    </physiologicalReaction>
</comment>
<comment type="pathway">
    <text evidence="2">Lipid metabolism; fatty acid beta-oxidation.</text>
</comment>
<sequence length="291" mass="32687">MSILKSFSLWRTMNRASNISVQKSVRQSSTGGENLVDLQVNKETGYAVVTMQRPPVNSMNYDLVNQLLNTFLGLEKSKCKGMILTSASPTVFSAGLDIMEMYKPEPEKFKKFWTALQDMWLHLFSSSYPTVAVINGHSPAGGCLLACSCEYRIMVKGDYTIGLNETQLGIVPPTWFIDTFRNAVPRREAELGLTLGKLYTVDEALKIGMIDEVAADKNEATAKAEKFLNQFKRINYAARAHTKVSVRYEAIKRLQDTREQDLKTVQNFVSSPEVQKGLDMYLQSLKNKAKS</sequence>
<organism evidence="17">
    <name type="scientific">Menopon gallinae</name>
    <name type="common">poultry shaft louse</name>
    <dbReference type="NCBI Taxonomy" id="328185"/>
    <lineage>
        <taxon>Eukaryota</taxon>
        <taxon>Metazoa</taxon>
        <taxon>Ecdysozoa</taxon>
        <taxon>Arthropoda</taxon>
        <taxon>Hexapoda</taxon>
        <taxon>Insecta</taxon>
        <taxon>Pterygota</taxon>
        <taxon>Neoptera</taxon>
        <taxon>Paraneoptera</taxon>
        <taxon>Psocodea</taxon>
        <taxon>Troctomorpha</taxon>
        <taxon>Phthiraptera</taxon>
        <taxon>Amblycera</taxon>
        <taxon>Menoponidae</taxon>
        <taxon>Menopon</taxon>
    </lineage>
</organism>
<evidence type="ECO:0000256" key="16">
    <source>
        <dbReference type="ARBA" id="ARBA00083575"/>
    </source>
</evidence>
<gene>
    <name evidence="17" type="ORF">PYX00_008248</name>
</gene>
<reference evidence="17" key="1">
    <citation type="journal article" date="2024" name="Gigascience">
        <title>Chromosome-level genome of the poultry shaft louse Menopon gallinae provides insight into the host-switching and adaptive evolution of parasitic lice.</title>
        <authorList>
            <person name="Xu Y."/>
            <person name="Ma L."/>
            <person name="Liu S."/>
            <person name="Liang Y."/>
            <person name="Liu Q."/>
            <person name="He Z."/>
            <person name="Tian L."/>
            <person name="Duan Y."/>
            <person name="Cai W."/>
            <person name="Li H."/>
            <person name="Song F."/>
        </authorList>
    </citation>
    <scope>NUCLEOTIDE SEQUENCE</scope>
    <source>
        <strain evidence="17">Cailab_2023a</strain>
    </source>
</reference>
<evidence type="ECO:0000256" key="12">
    <source>
        <dbReference type="ARBA" id="ARBA00052376"/>
    </source>
</evidence>
<dbReference type="GO" id="GO:0004165">
    <property type="term" value="F:delta(3)-delta(2)-enoyl-CoA isomerase activity"/>
    <property type="evidence" value="ECO:0007669"/>
    <property type="project" value="UniProtKB-EC"/>
</dbReference>
<comment type="catalytic activity">
    <reaction evidence="12">
        <text>(3Z)-dodecenoyl-CoA = (2E)-dodecenoyl-CoA</text>
        <dbReference type="Rhea" id="RHEA:23716"/>
        <dbReference type="ChEBI" id="CHEBI:57330"/>
        <dbReference type="ChEBI" id="CHEBI:58543"/>
        <dbReference type="EC" id="5.3.3.8"/>
    </reaction>
    <physiologicalReaction direction="left-to-right" evidence="12">
        <dbReference type="Rhea" id="RHEA:23717"/>
    </physiologicalReaction>
</comment>
<evidence type="ECO:0000256" key="2">
    <source>
        <dbReference type="ARBA" id="ARBA00005005"/>
    </source>
</evidence>
<evidence type="ECO:0000256" key="9">
    <source>
        <dbReference type="ARBA" id="ARBA00023235"/>
    </source>
</evidence>
<comment type="catalytic activity">
    <reaction evidence="10">
        <text>(3Z)-decenoyl-CoA = (2E)-decenoyl-CoA</text>
        <dbReference type="Rhea" id="RHEA:77195"/>
        <dbReference type="ChEBI" id="CHEBI:61406"/>
        <dbReference type="ChEBI" id="CHEBI:195601"/>
    </reaction>
    <physiologicalReaction direction="left-to-right" evidence="10">
        <dbReference type="Rhea" id="RHEA:77196"/>
    </physiologicalReaction>
</comment>
<keyword evidence="9" id="KW-0413">Isomerase</keyword>
<dbReference type="Gene3D" id="3.90.226.10">
    <property type="entry name" value="2-enoyl-CoA Hydratase, Chain A, domain 1"/>
    <property type="match status" value="1"/>
</dbReference>
<evidence type="ECO:0000256" key="14">
    <source>
        <dbReference type="ARBA" id="ARBA00056147"/>
    </source>
</evidence>
<evidence type="ECO:0000256" key="10">
    <source>
        <dbReference type="ARBA" id="ARBA00050938"/>
    </source>
</evidence>